<dbReference type="InterPro" id="IPR001322">
    <property type="entry name" value="Lamin_tail_dom"/>
</dbReference>
<evidence type="ECO:0000313" key="4">
    <source>
        <dbReference type="Proteomes" id="UP001371305"/>
    </source>
</evidence>
<dbReference type="InterPro" id="IPR059177">
    <property type="entry name" value="GH29D-like_dom"/>
</dbReference>
<name>A0ABU9APM7_9BACT</name>
<dbReference type="EMBL" id="JBBUKT010000001">
    <property type="protein sequence ID" value="MEK7949663.1"/>
    <property type="molecule type" value="Genomic_DNA"/>
</dbReference>
<feature type="domain" description="LTD" evidence="2">
    <location>
        <begin position="568"/>
        <end position="693"/>
    </location>
</feature>
<evidence type="ECO:0000313" key="3">
    <source>
        <dbReference type="EMBL" id="MEK7949663.1"/>
    </source>
</evidence>
<dbReference type="Gene3D" id="2.60.40.1260">
    <property type="entry name" value="Lamin Tail domain"/>
    <property type="match status" value="1"/>
</dbReference>
<dbReference type="CDD" id="cd00063">
    <property type="entry name" value="FN3"/>
    <property type="match status" value="1"/>
</dbReference>
<protein>
    <submittedName>
        <fullName evidence="3">CotH kinase family protein</fullName>
    </submittedName>
</protein>
<keyword evidence="3" id="KW-0418">Kinase</keyword>
<dbReference type="Proteomes" id="UP001371305">
    <property type="component" value="Unassembled WGS sequence"/>
</dbReference>
<dbReference type="InterPro" id="IPR014867">
    <property type="entry name" value="Spore_coat_CotH_CotH2/3/7"/>
</dbReference>
<dbReference type="PROSITE" id="PS50853">
    <property type="entry name" value="FN3"/>
    <property type="match status" value="1"/>
</dbReference>
<organism evidence="3 4">
    <name type="scientific">Luteolibacter soli</name>
    <dbReference type="NCBI Taxonomy" id="3135280"/>
    <lineage>
        <taxon>Bacteria</taxon>
        <taxon>Pseudomonadati</taxon>
        <taxon>Verrucomicrobiota</taxon>
        <taxon>Verrucomicrobiia</taxon>
        <taxon>Verrucomicrobiales</taxon>
        <taxon>Verrucomicrobiaceae</taxon>
        <taxon>Luteolibacter</taxon>
    </lineage>
</organism>
<dbReference type="InterPro" id="IPR036116">
    <property type="entry name" value="FN3_sf"/>
</dbReference>
<accession>A0ABU9APM7</accession>
<dbReference type="GO" id="GO:0016301">
    <property type="term" value="F:kinase activity"/>
    <property type="evidence" value="ECO:0007669"/>
    <property type="project" value="UniProtKB-KW"/>
</dbReference>
<proteinExistence type="predicted"/>
<dbReference type="SMART" id="SM00060">
    <property type="entry name" value="FN3"/>
    <property type="match status" value="3"/>
</dbReference>
<keyword evidence="3" id="KW-0808">Transferase</keyword>
<dbReference type="Pfam" id="PF08757">
    <property type="entry name" value="CotH"/>
    <property type="match status" value="1"/>
</dbReference>
<dbReference type="Gene3D" id="2.60.40.10">
    <property type="entry name" value="Immunoglobulins"/>
    <property type="match status" value="1"/>
</dbReference>
<dbReference type="InterPro" id="IPR013783">
    <property type="entry name" value="Ig-like_fold"/>
</dbReference>
<feature type="domain" description="LTD" evidence="2">
    <location>
        <begin position="1325"/>
        <end position="1458"/>
    </location>
</feature>
<comment type="caution">
    <text evidence="3">The sequence shown here is derived from an EMBL/GenBank/DDBJ whole genome shotgun (WGS) entry which is preliminary data.</text>
</comment>
<dbReference type="InterPro" id="IPR036415">
    <property type="entry name" value="Lamin_tail_dom_sf"/>
</dbReference>
<keyword evidence="4" id="KW-1185">Reference proteome</keyword>
<reference evidence="3 4" key="1">
    <citation type="submission" date="2024-04" db="EMBL/GenBank/DDBJ databases">
        <title>Luteolibacter sp. isolated from soil.</title>
        <authorList>
            <person name="An J."/>
        </authorList>
    </citation>
    <scope>NUCLEOTIDE SEQUENCE [LARGE SCALE GENOMIC DNA]</scope>
    <source>
        <strain evidence="3 4">Y139</strain>
    </source>
</reference>
<evidence type="ECO:0000259" key="1">
    <source>
        <dbReference type="PROSITE" id="PS50853"/>
    </source>
</evidence>
<dbReference type="Pfam" id="PF00932">
    <property type="entry name" value="LTD"/>
    <property type="match status" value="2"/>
</dbReference>
<evidence type="ECO:0000259" key="2">
    <source>
        <dbReference type="PROSITE" id="PS51841"/>
    </source>
</evidence>
<dbReference type="RefSeq" id="WP_341403081.1">
    <property type="nucleotide sequence ID" value="NZ_JBBUKT010000001.1"/>
</dbReference>
<dbReference type="Pfam" id="PF13290">
    <property type="entry name" value="CHB_HEX_C_1"/>
    <property type="match status" value="1"/>
</dbReference>
<gene>
    <name evidence="3" type="ORF">WKV53_04120</name>
</gene>
<sequence>MLPFLRLCRSAISAGVILLGIKPALAAPILYEGFDGAVGSGNIVAQSGGTGWSGAWQAIGGNADVSSGSMTAGLNGPPGYDGFSTGQRCYLPNGSRVGRNLNTSAGGPFGTLGYRDGNGRIGADGKTLYLSFLQQPNAASYFYEFEFHRDDLGDPGRIGGIGNDLSGSNNVNLRAPNGTHTTIGPGNTNVNLYVVRIDFKAGNDDVRVYMNPTSLTEPETPTLTKLSASDMSFNGISFGAYLNSRTVMHDEIRMGQTWQDVVPAPPASTPLVGNFNSSNVAGTTATITGAVTRVGSDVPQVTLYYGTTDGGNAPTNWQQSVALGSQSGNFSVPLTGLQPRTRYYYSAFVQNTSGSSWSPAGLEFATITAPPVVANLPVSELTINTARVGATVTSTGGRTPVLTLYHGPSDGGTNPAAWLHSVALGASDTTASTVIGGLTQGTTYYFRVFGVNEGGESWASSSASFTTPLPALPVVENVPATQINGFSATLGGNVVSTGNAPTTITIFYGRTNGGTNASAWARSVNVGLQSANFSALVGELTTTANYFFRARAQNAAGTAWAPASGTFTTTNFTPTTVYLNEFCVSTNGDNPHPYPDSDGDEEDWVELYNPAASAVDIGGYYLTDNATKLNKWRFPSPTLIPANGYLVVFASDKNRVVSGQQLHTNFKLSEEGEYLALVEPNGSTIVKAFSPAFPVVPEYWSYGLTLPSPGGNYLPFQTPTPGAANTTAAGTPAGVVNFSIPSKAFSTSSISLTLTTASPTATIRYTTDRSEPNSSSPAYTSPLVLSATTQVRARTFESAVGFAPGLVHSETYVKLGAGAGAFTSNLPVVVLDNFAGGRPDSDKQMAWMLYEPNAASANRTSLTNLPVLATRGRMVVRGSSSAGWPKYSMNIEAWDEFDADADVSPLGMPAEADWILGSFYDTDRAMIRNPFMYEMSNRIGRFASRTKYVEVFANTNDGTVDYPGDYLGVYALMDKPERGANRIPVEKLKPNVTTGNDLTGGYIIRVDRVEPGTSGWVTNRNFPLSEVAGSVGRLVYDYPSEEPFPLPSIPAAQSAYIRNYVQEFEDAVVQPNWTNPTTGKPYTDYIDRGSWVDHGLLNILSANVDGLRLSTFMHKPRGGKLIAGPIWDFDLSMSNGNPLNWSSTGGDSTDLLHWGWWKYLYADPDFWQLFTDRWAELRGGTLSDASINSLLAQYQTELTEAAGRNASKWPSMAFRDGPDAGSTATYSDEYDIVRTWLTQHTAWMDTQFVPKPVLTNGPGNSVIVTASQGSIYYTLNGSDPRLSGGGTSPSASLLPSGGTITITQGSRLTTRAKSASLWSAPATGYYFAATPASSANIMVTELHYHPADPSLSEQIAGFTDADDFEFIELMNVSNSSVDLAGCRFTAGIDFTFPSNRVLAPGQRTLVVNRLAAFAARYPSVPSAAIAGEYLNDHFDNAGELVTLESPSGTEIFSFTYGTDGLWPAEADGAGRSLVLGRAASFPDPDDPLNWHASTIDGGSPLSSGTLGYAAWKANANITSETQDTDGDGLNPLIEYATGGDPQHPDLSGVSLIQMLPGGDWRITVTRSLAAEDIDFSIEHSANLTGFSNIPFTVESRIVSSGKEVLTCRISNPPAGLQNFIRVHWFTP</sequence>
<dbReference type="PROSITE" id="PS51841">
    <property type="entry name" value="LTD"/>
    <property type="match status" value="2"/>
</dbReference>
<dbReference type="SUPFAM" id="SSF74853">
    <property type="entry name" value="Lamin A/C globular tail domain"/>
    <property type="match status" value="2"/>
</dbReference>
<dbReference type="InterPro" id="IPR003961">
    <property type="entry name" value="FN3_dom"/>
</dbReference>
<feature type="domain" description="Fibronectin type-III" evidence="1">
    <location>
        <begin position="372"/>
        <end position="470"/>
    </location>
</feature>
<dbReference type="SUPFAM" id="SSF49265">
    <property type="entry name" value="Fibronectin type III"/>
    <property type="match status" value="1"/>
</dbReference>